<dbReference type="PROSITE" id="PS51186">
    <property type="entry name" value="GNAT"/>
    <property type="match status" value="1"/>
</dbReference>
<dbReference type="SUPFAM" id="SSF55729">
    <property type="entry name" value="Acyl-CoA N-acyltransferases (Nat)"/>
    <property type="match status" value="1"/>
</dbReference>
<dbReference type="EMBL" id="CP090978">
    <property type="protein sequence ID" value="UJF33888.1"/>
    <property type="molecule type" value="Genomic_DNA"/>
</dbReference>
<organism evidence="2 3">
    <name type="scientific">Paenibacillus hexagrammi</name>
    <dbReference type="NCBI Taxonomy" id="2908839"/>
    <lineage>
        <taxon>Bacteria</taxon>
        <taxon>Bacillati</taxon>
        <taxon>Bacillota</taxon>
        <taxon>Bacilli</taxon>
        <taxon>Bacillales</taxon>
        <taxon>Paenibacillaceae</taxon>
        <taxon>Paenibacillus</taxon>
    </lineage>
</organism>
<protein>
    <submittedName>
        <fullName evidence="2">GNAT family N-acetyltransferase</fullName>
    </submittedName>
</protein>
<feature type="domain" description="N-acetyltransferase" evidence="1">
    <location>
        <begin position="1"/>
        <end position="134"/>
    </location>
</feature>
<gene>
    <name evidence="2" type="ORF">L0M14_01100</name>
</gene>
<dbReference type="InterPro" id="IPR000182">
    <property type="entry name" value="GNAT_dom"/>
</dbReference>
<dbReference type="RefSeq" id="WP_235120279.1">
    <property type="nucleotide sequence ID" value="NZ_CP090978.1"/>
</dbReference>
<dbReference type="CDD" id="cd04301">
    <property type="entry name" value="NAT_SF"/>
    <property type="match status" value="1"/>
</dbReference>
<reference evidence="2 3" key="1">
    <citation type="journal article" date="2024" name="Int. J. Syst. Evol. Microbiol.">
        <title>Paenibacillus hexagrammi sp. nov., a novel bacterium isolated from the gut content of Hexagrammos agrammus.</title>
        <authorList>
            <person name="Jung H.K."/>
            <person name="Kim D.G."/>
            <person name="Zin H."/>
            <person name="Park J."/>
            <person name="Jung H."/>
            <person name="Kim Y.O."/>
            <person name="Kong H.J."/>
            <person name="Kim J.W."/>
            <person name="Kim Y.S."/>
        </authorList>
    </citation>
    <scope>NUCLEOTIDE SEQUENCE [LARGE SCALE GENOMIC DNA]</scope>
    <source>
        <strain evidence="2 3">YPD9-1</strain>
    </source>
</reference>
<name>A0ABY3SJB0_9BACL</name>
<dbReference type="Gene3D" id="3.40.630.30">
    <property type="match status" value="1"/>
</dbReference>
<evidence type="ECO:0000259" key="1">
    <source>
        <dbReference type="PROSITE" id="PS51186"/>
    </source>
</evidence>
<proteinExistence type="predicted"/>
<accession>A0ABY3SJB0</accession>
<evidence type="ECO:0000313" key="2">
    <source>
        <dbReference type="EMBL" id="UJF33888.1"/>
    </source>
</evidence>
<keyword evidence="3" id="KW-1185">Reference proteome</keyword>
<dbReference type="InterPro" id="IPR016181">
    <property type="entry name" value="Acyl_CoA_acyltransferase"/>
</dbReference>
<evidence type="ECO:0000313" key="3">
    <source>
        <dbReference type="Proteomes" id="UP001649230"/>
    </source>
</evidence>
<dbReference type="Proteomes" id="UP001649230">
    <property type="component" value="Chromosome"/>
</dbReference>
<sequence length="134" mass="15594">MEIKQIGQEMTWSIRQRVLWPSKDIAYVQLEEDAQGVHYGVYLGEELVSVISLFVEGEEAQFRKFATLEQEQGKGYGSRLLAYILKELEHRGIKRVWCNARQDKAPFYQRFGMIPTGQVFVKEDVSYVIMEKAL</sequence>
<dbReference type="Pfam" id="PF13673">
    <property type="entry name" value="Acetyltransf_10"/>
    <property type="match status" value="1"/>
</dbReference>